<dbReference type="Proteomes" id="UP000006320">
    <property type="component" value="Unassembled WGS sequence"/>
</dbReference>
<proteinExistence type="predicted"/>
<evidence type="ECO:0000313" key="2">
    <source>
        <dbReference type="Proteomes" id="UP000006320"/>
    </source>
</evidence>
<dbReference type="EMBL" id="BAEM01000053">
    <property type="protein sequence ID" value="GAC12045.1"/>
    <property type="molecule type" value="Genomic_DNA"/>
</dbReference>
<dbReference type="AlphaFoldDB" id="A0AAV3V6K2"/>
<protein>
    <submittedName>
        <fullName evidence="1">Uncharacterized protein</fullName>
    </submittedName>
</protein>
<name>A0AAV3V6K2_9ALTE</name>
<organism evidence="1 2">
    <name type="scientific">Paraglaciecola chathamensis S18K6</name>
    <dbReference type="NCBI Taxonomy" id="1127672"/>
    <lineage>
        <taxon>Bacteria</taxon>
        <taxon>Pseudomonadati</taxon>
        <taxon>Pseudomonadota</taxon>
        <taxon>Gammaproteobacteria</taxon>
        <taxon>Alteromonadales</taxon>
        <taxon>Alteromonadaceae</taxon>
        <taxon>Paraglaciecola</taxon>
    </lineage>
</organism>
<reference evidence="1 2" key="1">
    <citation type="journal article" date="2017" name="Antonie Van Leeuwenhoek">
        <title>Rhizobium rhizosphaerae sp. nov., a novel species isolated from rice rhizosphere.</title>
        <authorList>
            <person name="Zhao J.J."/>
            <person name="Zhang J."/>
            <person name="Zhang R.J."/>
            <person name="Zhang C.W."/>
            <person name="Yin H.Q."/>
            <person name="Zhang X.X."/>
        </authorList>
    </citation>
    <scope>NUCLEOTIDE SEQUENCE [LARGE SCALE GENOMIC DNA]</scope>
    <source>
        <strain evidence="1 2">S18K6</strain>
    </source>
</reference>
<gene>
    <name evidence="1" type="ORF">GCHA_4119</name>
</gene>
<comment type="caution">
    <text evidence="1">The sequence shown here is derived from an EMBL/GenBank/DDBJ whole genome shotgun (WGS) entry which is preliminary data.</text>
</comment>
<evidence type="ECO:0000313" key="1">
    <source>
        <dbReference type="EMBL" id="GAC12045.1"/>
    </source>
</evidence>
<sequence length="37" mass="3937">MAVLNSKKGLTDIDSVSPFSVFTLSALVVFPHSNSNN</sequence>
<accession>A0AAV3V6K2</accession>